<feature type="compositionally biased region" description="Polar residues" evidence="1">
    <location>
        <begin position="38"/>
        <end position="47"/>
    </location>
</feature>
<dbReference type="AlphaFoldDB" id="Q2I694"/>
<proteinExistence type="evidence at transcript level"/>
<evidence type="ECO:0000313" key="2">
    <source>
        <dbReference type="EMBL" id="ABC48935.1"/>
    </source>
</evidence>
<reference evidence="2" key="1">
    <citation type="journal article" date="2006" name="Environ. Sci. Technol.">
        <title>Cloning and real-time PCR testing of 14 potential biomarkers in Eisenia fetida following cadmium exposure.</title>
        <authorList>
            <person name="Brulle F."/>
            <person name="Mitta G."/>
            <person name="Cocquerelle C."/>
            <person name="Vieau D."/>
            <person name="Lemiere S."/>
            <person name="Lepretre A."/>
            <person name="Vandenbulcke F."/>
        </authorList>
    </citation>
    <scope>NUCLEOTIDE SEQUENCE</scope>
    <source>
        <strain evidence="2">Ef</strain>
        <tissue evidence="2">Coelomocytes</tissue>
    </source>
</reference>
<name>Q2I694_EISFE</name>
<feature type="non-terminal residue" evidence="2">
    <location>
        <position position="1"/>
    </location>
</feature>
<protein>
    <submittedName>
        <fullName evidence="2">Beta-actin</fullName>
    </submittedName>
</protein>
<feature type="compositionally biased region" description="Polar residues" evidence="1">
    <location>
        <begin position="1"/>
        <end position="25"/>
    </location>
</feature>
<sequence>SPPSSRCGSASRSTMSPGHPSSTESASKDSDLGDFVPWSSNTSSSQEVPPLSMTKLGHHTHAQLAEDIFR</sequence>
<accession>Q2I694</accession>
<evidence type="ECO:0000256" key="1">
    <source>
        <dbReference type="SAM" id="MobiDB-lite"/>
    </source>
</evidence>
<dbReference type="EMBL" id="DQ286722">
    <property type="protein sequence ID" value="ABC48935.1"/>
    <property type="molecule type" value="mRNA"/>
</dbReference>
<organism evidence="2">
    <name type="scientific">Eisenia fetida</name>
    <name type="common">Red wiggler worm</name>
    <dbReference type="NCBI Taxonomy" id="6396"/>
    <lineage>
        <taxon>Eukaryota</taxon>
        <taxon>Metazoa</taxon>
        <taxon>Spiralia</taxon>
        <taxon>Lophotrochozoa</taxon>
        <taxon>Annelida</taxon>
        <taxon>Clitellata</taxon>
        <taxon>Oligochaeta</taxon>
        <taxon>Crassiclitellata</taxon>
        <taxon>Lumbricina</taxon>
        <taxon>Lumbricidae</taxon>
        <taxon>Lumbricinae</taxon>
        <taxon>Eisenia</taxon>
    </lineage>
</organism>
<feature type="non-terminal residue" evidence="2">
    <location>
        <position position="70"/>
    </location>
</feature>
<feature type="region of interest" description="Disordered" evidence="1">
    <location>
        <begin position="1"/>
        <end position="70"/>
    </location>
</feature>